<dbReference type="PANTHER" id="PTHR19444:SF11">
    <property type="entry name" value="UNC93-LIKE PROTEIN"/>
    <property type="match status" value="1"/>
</dbReference>
<feature type="transmembrane region" description="Helical" evidence="6">
    <location>
        <begin position="537"/>
        <end position="559"/>
    </location>
</feature>
<feature type="transmembrane region" description="Helical" evidence="6">
    <location>
        <begin position="333"/>
        <end position="354"/>
    </location>
</feature>
<reference evidence="7" key="1">
    <citation type="journal article" date="2020" name="bioRxiv">
        <title>Chromosome-level reference genome of the European wasp spider Argiope bruennichi: a resource for studies on range expansion and evolutionary adaptation.</title>
        <authorList>
            <person name="Sheffer M.M."/>
            <person name="Hoppe A."/>
            <person name="Krehenwinkel H."/>
            <person name="Uhl G."/>
            <person name="Kuss A.W."/>
            <person name="Jensen L."/>
            <person name="Jensen C."/>
            <person name="Gillespie R.G."/>
            <person name="Hoff K.J."/>
            <person name="Prost S."/>
        </authorList>
    </citation>
    <scope>NUCLEOTIDE SEQUENCE</scope>
</reference>
<evidence type="ECO:0000256" key="4">
    <source>
        <dbReference type="ARBA" id="ARBA00022989"/>
    </source>
</evidence>
<dbReference type="EMBL" id="JABXBU010000015">
    <property type="protein sequence ID" value="KAF8786181.1"/>
    <property type="molecule type" value="Genomic_DNA"/>
</dbReference>
<evidence type="ECO:0000256" key="3">
    <source>
        <dbReference type="ARBA" id="ARBA00022692"/>
    </source>
</evidence>
<feature type="transmembrane region" description="Helical" evidence="6">
    <location>
        <begin position="61"/>
        <end position="81"/>
    </location>
</feature>
<dbReference type="Gene3D" id="1.20.1250.20">
    <property type="entry name" value="MFS general substrate transporter like domains"/>
    <property type="match status" value="1"/>
</dbReference>
<protein>
    <submittedName>
        <fullName evidence="7">UNC93-like protein like</fullName>
    </submittedName>
</protein>
<dbReference type="InterPro" id="IPR010291">
    <property type="entry name" value="Ion_channel_UNC-93"/>
</dbReference>
<dbReference type="InterPro" id="IPR036259">
    <property type="entry name" value="MFS_trans_sf"/>
</dbReference>
<dbReference type="GO" id="GO:0005886">
    <property type="term" value="C:plasma membrane"/>
    <property type="evidence" value="ECO:0007669"/>
    <property type="project" value="TreeGrafter"/>
</dbReference>
<keyword evidence="4 6" id="KW-1133">Transmembrane helix</keyword>
<dbReference type="AlphaFoldDB" id="A0A8T0F5Q1"/>
<comment type="similarity">
    <text evidence="2">Belongs to the unc-93 family.</text>
</comment>
<proteinExistence type="inferred from homology"/>
<dbReference type="Proteomes" id="UP000807504">
    <property type="component" value="Unassembled WGS sequence"/>
</dbReference>
<feature type="transmembrane region" description="Helical" evidence="6">
    <location>
        <begin position="88"/>
        <end position="106"/>
    </location>
</feature>
<keyword evidence="3 6" id="KW-0812">Transmembrane</keyword>
<evidence type="ECO:0000256" key="6">
    <source>
        <dbReference type="SAM" id="Phobius"/>
    </source>
</evidence>
<evidence type="ECO:0000313" key="8">
    <source>
        <dbReference type="Proteomes" id="UP000807504"/>
    </source>
</evidence>
<evidence type="ECO:0000256" key="5">
    <source>
        <dbReference type="ARBA" id="ARBA00023136"/>
    </source>
</evidence>
<keyword evidence="5 6" id="KW-0472">Membrane</keyword>
<feature type="transmembrane region" description="Helical" evidence="6">
    <location>
        <begin position="266"/>
        <end position="292"/>
    </location>
</feature>
<dbReference type="SUPFAM" id="SSF103473">
    <property type="entry name" value="MFS general substrate transporter"/>
    <property type="match status" value="1"/>
</dbReference>
<keyword evidence="8" id="KW-1185">Reference proteome</keyword>
<feature type="transmembrane region" description="Helical" evidence="6">
    <location>
        <begin position="112"/>
        <end position="132"/>
    </location>
</feature>
<dbReference type="GO" id="GO:0006937">
    <property type="term" value="P:regulation of muscle contraction"/>
    <property type="evidence" value="ECO:0007669"/>
    <property type="project" value="TreeGrafter"/>
</dbReference>
<sequence>MQVKTQSPECEAGVQCCQPKIFTQFQILKNVAVVCAGVLLLFTAYDGLTMLQSTMNKEQGIGVWSQAIMYFFFSVSAIFFPKYVIKKFGTKTTYAFSMLTYIPYIASNFYSHWVLVIPVSILIFLGAALIWGAQASYLNNVSVMYVDISTSSSGRNIPHESISSISNNITPCRYEMELKSNSIATIVSKSDIENSPDANSQQYVKNKYNTSINDKFYSVPFKNAEYSNIVENGKVNRSVQMNSKAAEVMARSEEGRKRLKMIESTTARFFGFHGVAYLTCHLWGNLLTYFILQTDVEVNATNNSTCVCGASFCNVASACFEQNVELPSERMRYILTATCVCIGVIALLIVVFFLDPLENEKEEVTFSTDLLMATYKLAKKKELVLLIPASFYIGMVQGFYTGDFTKSFVGCAWGTYHVGLVAASYGSLCGLSSFSSGWLVKRLGRIPIFSAASLTNIAACALMLAWKPTADEPVMFFVIAGMWGVHVGAIWSQLRAFYGILFKADEEAAFAAFHVWYALGFCLSFAYSNYFCTYVKIYVLIVVGTLGFIGYLTVEILCFKNKASK</sequence>
<comment type="caution">
    <text evidence="7">The sequence shown here is derived from an EMBL/GenBank/DDBJ whole genome shotgun (WGS) entry which is preliminary data.</text>
</comment>
<reference evidence="7" key="2">
    <citation type="submission" date="2020-06" db="EMBL/GenBank/DDBJ databases">
        <authorList>
            <person name="Sheffer M."/>
        </authorList>
    </citation>
    <scope>NUCLEOTIDE SEQUENCE</scope>
</reference>
<feature type="transmembrane region" description="Helical" evidence="6">
    <location>
        <begin position="413"/>
        <end position="434"/>
    </location>
</feature>
<comment type="subcellular location">
    <subcellularLocation>
        <location evidence="1">Membrane</location>
        <topology evidence="1">Multi-pass membrane protein</topology>
    </subcellularLocation>
</comment>
<feature type="transmembrane region" description="Helical" evidence="6">
    <location>
        <begin position="446"/>
        <end position="468"/>
    </location>
</feature>
<name>A0A8T0F5Q1_ARGBR</name>
<dbReference type="GO" id="GO:0055120">
    <property type="term" value="C:striated muscle dense body"/>
    <property type="evidence" value="ECO:0007669"/>
    <property type="project" value="TreeGrafter"/>
</dbReference>
<dbReference type="GO" id="GO:0015459">
    <property type="term" value="F:potassium channel regulator activity"/>
    <property type="evidence" value="ECO:0007669"/>
    <property type="project" value="TreeGrafter"/>
</dbReference>
<feature type="transmembrane region" description="Helical" evidence="6">
    <location>
        <begin position="474"/>
        <end position="498"/>
    </location>
</feature>
<dbReference type="GO" id="GO:0043266">
    <property type="term" value="P:regulation of potassium ion transport"/>
    <property type="evidence" value="ECO:0007669"/>
    <property type="project" value="TreeGrafter"/>
</dbReference>
<evidence type="ECO:0000256" key="2">
    <source>
        <dbReference type="ARBA" id="ARBA00009172"/>
    </source>
</evidence>
<dbReference type="InterPro" id="IPR051951">
    <property type="entry name" value="UNC-93_regulatory"/>
</dbReference>
<feature type="transmembrane region" description="Helical" evidence="6">
    <location>
        <begin position="510"/>
        <end position="531"/>
    </location>
</feature>
<evidence type="ECO:0000313" key="7">
    <source>
        <dbReference type="EMBL" id="KAF8786181.1"/>
    </source>
</evidence>
<feature type="transmembrane region" description="Helical" evidence="6">
    <location>
        <begin position="27"/>
        <end position="45"/>
    </location>
</feature>
<gene>
    <name evidence="7" type="ORF">HNY73_007937</name>
</gene>
<accession>A0A8T0F5Q1</accession>
<organism evidence="7 8">
    <name type="scientific">Argiope bruennichi</name>
    <name type="common">Wasp spider</name>
    <name type="synonym">Aranea bruennichi</name>
    <dbReference type="NCBI Taxonomy" id="94029"/>
    <lineage>
        <taxon>Eukaryota</taxon>
        <taxon>Metazoa</taxon>
        <taxon>Ecdysozoa</taxon>
        <taxon>Arthropoda</taxon>
        <taxon>Chelicerata</taxon>
        <taxon>Arachnida</taxon>
        <taxon>Araneae</taxon>
        <taxon>Araneomorphae</taxon>
        <taxon>Entelegynae</taxon>
        <taxon>Araneoidea</taxon>
        <taxon>Araneidae</taxon>
        <taxon>Argiope</taxon>
    </lineage>
</organism>
<evidence type="ECO:0000256" key="1">
    <source>
        <dbReference type="ARBA" id="ARBA00004141"/>
    </source>
</evidence>
<dbReference type="Pfam" id="PF05978">
    <property type="entry name" value="UNC-93"/>
    <property type="match status" value="2"/>
</dbReference>
<dbReference type="PANTHER" id="PTHR19444">
    <property type="entry name" value="UNC-93 RELATED"/>
    <property type="match status" value="1"/>
</dbReference>
<feature type="transmembrane region" description="Helical" evidence="6">
    <location>
        <begin position="383"/>
        <end position="401"/>
    </location>
</feature>